<proteinExistence type="predicted"/>
<gene>
    <name evidence="1" type="ORF">B5V02_18200</name>
</gene>
<evidence type="ECO:0000313" key="2">
    <source>
        <dbReference type="Proteomes" id="UP000248616"/>
    </source>
</evidence>
<accession>A0A2W7C204</accession>
<name>A0A2W7C204_9HYPH</name>
<evidence type="ECO:0000313" key="1">
    <source>
        <dbReference type="EMBL" id="PZV37135.1"/>
    </source>
</evidence>
<dbReference type="Proteomes" id="UP000248616">
    <property type="component" value="Unassembled WGS sequence"/>
</dbReference>
<organism evidence="1 2">
    <name type="scientific">Mesorhizobium kowhaii</name>
    <dbReference type="NCBI Taxonomy" id="1300272"/>
    <lineage>
        <taxon>Bacteria</taxon>
        <taxon>Pseudomonadati</taxon>
        <taxon>Pseudomonadota</taxon>
        <taxon>Alphaproteobacteria</taxon>
        <taxon>Hyphomicrobiales</taxon>
        <taxon>Phyllobacteriaceae</taxon>
        <taxon>Mesorhizobium</taxon>
    </lineage>
</organism>
<keyword evidence="2" id="KW-1185">Reference proteome</keyword>
<dbReference type="AlphaFoldDB" id="A0A2W7C204"/>
<protein>
    <submittedName>
        <fullName evidence="1">Uncharacterized protein</fullName>
    </submittedName>
</protein>
<dbReference type="RefSeq" id="WP_111545566.1">
    <property type="nucleotide sequence ID" value="NZ_MZXV01000037.1"/>
</dbReference>
<sequence>MSLPNLSRLLGNGIDQPDDDIANARELWAGRFPARHSRLLNAQPLAGDFSNMDSGLKPVLDGKTPIGSLHPADNAGLRIVRAISVAALLEGMPELKDFTILPMPGGQLILPGDRLRRSAIRRREGAAQDRNQGQAKGESNELAVQFSWLAGQAIQLMVYVFARSIARSWWLPIHAVEPSSGSIKPRRWFLNCSVCRRNSAYRANSLAVRSRGGFPSCAFSFAAFWRLIAAASSSEVTGCGVVSKSNYHGSAV</sequence>
<reference evidence="2" key="1">
    <citation type="submission" date="2017-03" db="EMBL/GenBank/DDBJ databases">
        <authorList>
            <person name="Safronova V.I."/>
            <person name="Sazanova A.L."/>
            <person name="Chirak E.R."/>
        </authorList>
    </citation>
    <scope>NUCLEOTIDE SEQUENCE [LARGE SCALE GENOMIC DNA]</scope>
    <source>
        <strain evidence="2">Ach-343</strain>
    </source>
</reference>
<dbReference type="EMBL" id="MZXV01000037">
    <property type="protein sequence ID" value="PZV37135.1"/>
    <property type="molecule type" value="Genomic_DNA"/>
</dbReference>
<dbReference type="OrthoDB" id="559153at2"/>
<comment type="caution">
    <text evidence="1">The sequence shown here is derived from an EMBL/GenBank/DDBJ whole genome shotgun (WGS) entry which is preliminary data.</text>
</comment>